<dbReference type="AlphaFoldDB" id="V4A3F2"/>
<proteinExistence type="predicted"/>
<dbReference type="HOGENOM" id="CLU_2545182_0_0_1"/>
<dbReference type="GeneID" id="20247773"/>
<dbReference type="EMBL" id="KB202283">
    <property type="protein sequence ID" value="ESO91262.1"/>
    <property type="molecule type" value="Genomic_DNA"/>
</dbReference>
<feature type="signal peptide" evidence="1">
    <location>
        <begin position="1"/>
        <end position="21"/>
    </location>
</feature>
<dbReference type="OMA" id="VANANWY"/>
<feature type="chain" id="PRO_5004718302" evidence="1">
    <location>
        <begin position="22"/>
        <end position="83"/>
    </location>
</feature>
<evidence type="ECO:0000313" key="3">
    <source>
        <dbReference type="Proteomes" id="UP000030746"/>
    </source>
</evidence>
<keyword evidence="1" id="KW-0732">Signal</keyword>
<evidence type="ECO:0000313" key="2">
    <source>
        <dbReference type="EMBL" id="ESO91262.1"/>
    </source>
</evidence>
<name>V4A3F2_LOTGI</name>
<reference evidence="2 3" key="1">
    <citation type="journal article" date="2013" name="Nature">
        <title>Insights into bilaterian evolution from three spiralian genomes.</title>
        <authorList>
            <person name="Simakov O."/>
            <person name="Marletaz F."/>
            <person name="Cho S.J."/>
            <person name="Edsinger-Gonzales E."/>
            <person name="Havlak P."/>
            <person name="Hellsten U."/>
            <person name="Kuo D.H."/>
            <person name="Larsson T."/>
            <person name="Lv J."/>
            <person name="Arendt D."/>
            <person name="Savage R."/>
            <person name="Osoegawa K."/>
            <person name="de Jong P."/>
            <person name="Grimwood J."/>
            <person name="Chapman J.A."/>
            <person name="Shapiro H."/>
            <person name="Aerts A."/>
            <person name="Otillar R.P."/>
            <person name="Terry A.Y."/>
            <person name="Boore J.L."/>
            <person name="Grigoriev I.V."/>
            <person name="Lindberg D.R."/>
            <person name="Seaver E.C."/>
            <person name="Weisblat D.A."/>
            <person name="Putnam N.H."/>
            <person name="Rokhsar D.S."/>
        </authorList>
    </citation>
    <scope>NUCLEOTIDE SEQUENCE [LARGE SCALE GENOMIC DNA]</scope>
</reference>
<gene>
    <name evidence="2" type="ORF">LOTGIDRAFT_228752</name>
</gene>
<dbReference type="KEGG" id="lgi:LOTGIDRAFT_228752"/>
<dbReference type="OrthoDB" id="6068257at2759"/>
<dbReference type="RefSeq" id="XP_009057963.1">
    <property type="nucleotide sequence ID" value="XM_009059715.1"/>
</dbReference>
<dbReference type="Proteomes" id="UP000030746">
    <property type="component" value="Unassembled WGS sequence"/>
</dbReference>
<organism evidence="2 3">
    <name type="scientific">Lottia gigantea</name>
    <name type="common">Giant owl limpet</name>
    <dbReference type="NCBI Taxonomy" id="225164"/>
    <lineage>
        <taxon>Eukaryota</taxon>
        <taxon>Metazoa</taxon>
        <taxon>Spiralia</taxon>
        <taxon>Lophotrochozoa</taxon>
        <taxon>Mollusca</taxon>
        <taxon>Gastropoda</taxon>
        <taxon>Patellogastropoda</taxon>
        <taxon>Lottioidea</taxon>
        <taxon>Lottiidae</taxon>
        <taxon>Lottia</taxon>
    </lineage>
</organism>
<sequence>MARQNVLFLAILLTFISLTQAHWYGKRADKADYIGTFLRQRLEAMPSTRLDSDDYLAAIGDILRMWQTQKAQASLEGSLKSRK</sequence>
<accession>V4A3F2</accession>
<dbReference type="CTD" id="20247773"/>
<protein>
    <submittedName>
        <fullName evidence="2">Uncharacterized protein</fullName>
    </submittedName>
</protein>
<evidence type="ECO:0000256" key="1">
    <source>
        <dbReference type="SAM" id="SignalP"/>
    </source>
</evidence>
<keyword evidence="3" id="KW-1185">Reference proteome</keyword>